<dbReference type="InterPro" id="IPR016187">
    <property type="entry name" value="CTDL_fold"/>
</dbReference>
<evidence type="ECO:0000313" key="4">
    <source>
        <dbReference type="EMBL" id="CAK0806695.1"/>
    </source>
</evidence>
<accession>A0ABN9QKT8</accession>
<feature type="compositionally biased region" description="Low complexity" evidence="1">
    <location>
        <begin position="1441"/>
        <end position="1457"/>
    </location>
</feature>
<dbReference type="Gene3D" id="3.10.100.10">
    <property type="entry name" value="Mannose-Binding Protein A, subunit A"/>
    <property type="match status" value="1"/>
</dbReference>
<protein>
    <recommendedName>
        <fullName evidence="3">C-type lectin domain-containing protein</fullName>
    </recommendedName>
</protein>
<dbReference type="InterPro" id="IPR016186">
    <property type="entry name" value="C-type_lectin-like/link_sf"/>
</dbReference>
<comment type="caution">
    <text evidence="4">The sequence shown here is derived from an EMBL/GenBank/DDBJ whole genome shotgun (WGS) entry which is preliminary data.</text>
</comment>
<dbReference type="EMBL" id="CAUYUJ010003769">
    <property type="protein sequence ID" value="CAK0806695.1"/>
    <property type="molecule type" value="Genomic_DNA"/>
</dbReference>
<evidence type="ECO:0000256" key="1">
    <source>
        <dbReference type="SAM" id="MobiDB-lite"/>
    </source>
</evidence>
<keyword evidence="2" id="KW-0472">Membrane</keyword>
<gene>
    <name evidence="4" type="ORF">PCOR1329_LOCUS12821</name>
</gene>
<organism evidence="4 5">
    <name type="scientific">Prorocentrum cordatum</name>
    <dbReference type="NCBI Taxonomy" id="2364126"/>
    <lineage>
        <taxon>Eukaryota</taxon>
        <taxon>Sar</taxon>
        <taxon>Alveolata</taxon>
        <taxon>Dinophyceae</taxon>
        <taxon>Prorocentrales</taxon>
        <taxon>Prorocentraceae</taxon>
        <taxon>Prorocentrum</taxon>
    </lineage>
</organism>
<dbReference type="Proteomes" id="UP001189429">
    <property type="component" value="Unassembled WGS sequence"/>
</dbReference>
<evidence type="ECO:0000313" key="5">
    <source>
        <dbReference type="Proteomes" id="UP001189429"/>
    </source>
</evidence>
<evidence type="ECO:0000256" key="2">
    <source>
        <dbReference type="SAM" id="Phobius"/>
    </source>
</evidence>
<dbReference type="PROSITE" id="PS50041">
    <property type="entry name" value="C_TYPE_LECTIN_2"/>
    <property type="match status" value="1"/>
</dbReference>
<proteinExistence type="predicted"/>
<feature type="region of interest" description="Disordered" evidence="1">
    <location>
        <begin position="558"/>
        <end position="587"/>
    </location>
</feature>
<dbReference type="InterPro" id="IPR001304">
    <property type="entry name" value="C-type_lectin-like"/>
</dbReference>
<feature type="transmembrane region" description="Helical" evidence="2">
    <location>
        <begin position="815"/>
        <end position="836"/>
    </location>
</feature>
<reference evidence="4" key="1">
    <citation type="submission" date="2023-10" db="EMBL/GenBank/DDBJ databases">
        <authorList>
            <person name="Chen Y."/>
            <person name="Shah S."/>
            <person name="Dougan E. K."/>
            <person name="Thang M."/>
            <person name="Chan C."/>
        </authorList>
    </citation>
    <scope>NUCLEOTIDE SEQUENCE [LARGE SCALE GENOMIC DNA]</scope>
</reference>
<feature type="domain" description="C-type lectin" evidence="3">
    <location>
        <begin position="1499"/>
        <end position="1596"/>
    </location>
</feature>
<keyword evidence="2" id="KW-0812">Transmembrane</keyword>
<feature type="region of interest" description="Disordered" evidence="1">
    <location>
        <begin position="1434"/>
        <end position="1457"/>
    </location>
</feature>
<dbReference type="CDD" id="cd00037">
    <property type="entry name" value="CLECT"/>
    <property type="match status" value="1"/>
</dbReference>
<keyword evidence="2" id="KW-1133">Transmembrane helix</keyword>
<feature type="compositionally biased region" description="Low complexity" evidence="1">
    <location>
        <begin position="560"/>
        <end position="584"/>
    </location>
</feature>
<evidence type="ECO:0000259" key="3">
    <source>
        <dbReference type="PROSITE" id="PS50041"/>
    </source>
</evidence>
<name>A0ABN9QKT8_9DINO</name>
<sequence>MFTALSAAAGAFLPEVGRGLSTGLAVCAANQGQAQCRACSRSPQLFCLELRCDCSGLQGTSSQGPRLWSAALACAATGLAGAGAAAVASWRLAGWRIAVARGAASRPAAEPDFEGEARCHVKGAVLIHERLVVMAPPDQPGAASIVIPGRDAYKEVCVGSPDVVRWDILPGGAAGGTMPWALGARYYRFRNVPTAAADAAGRFGLPAPAGPIVPNTAGRALAAAPGAVQGGFAPLAAGPRTAMWVCTIIKDNSLSPLGRHSKWGAEGRLTQTDAGVAEHERCCFYLEQMVQEERWRERFITNADESLDSHLFYGTSANQGDVHVHPQFLAYISGELAIECAVAQERRLSREERQNARAPKNAGPQWDAGAARCGEARAPGPFFAAILTRCSEPDIHALANPSFTLGTAAASAMGSGDAPLCVSGGDLDNVFYRRPIPALSAVLRGWALTVHEELDSSTDAVLVGLEVRQGHWLSIKRRNLEPLKAPPDTVPRRGRCSRKMPEVLMGRATWACLMWRELLCALNAVCHRAHLAFGAPGLGAAGGAGALRAGHVHGGGSGAAAGHAVRGGPAPAGARADAAATSAPLPRRPSLATAGALAARGRPRMGLFAMASFAVYFRSQEAFRLAGRHLVPRVAHLCLAPALRGLPLHDPDLQPPGETKLWDLLSGARAPEQVMRRGRWATLAPPRRRGKETRLPRGAAKVEPDVLLFGEVVERYFLDVLRGDQGLPLASPPALAAPLAGARLRMRRRRRRCRAGADKRRSCMFLELFAGRGRISQRIRDLGNGSLDLGIARGAAEDHVGSTFESAVRGSRRCALVALGLLATALGALALTLGAARRRGQLRGLPRGPAAFELGAGGPSQLNAVELAQDRDLMVVMKSDPYDCVAGFNNWEAGWSTSKKEWCCINKGLGCQGDAKESWTVCDGDDNCGSNSFLQKWDRSPRELASEVDGGLASVPGIPQQVWGPVVERWQQNAPHFGGRAVWLEDIAAFVKQLLADDPFGTGDSVPYVDFWAPGDGKVVAVTQRQLAFVVANVIMGNTIPAGDGLSAAVQRCAEGPEPPDMVLSLLSMLAVLSQELRPGQAGTTLVGTAPAVGDLSWKDRLGNQTLKEPRLQLQIGDKKTGGLGDFMSGGVPFQALTDIAGNVVGGGAQLCATANSQDESLVQFYSEVLAFAFWTSEGRMLPVPWTLMGARRYLSEIGGESSAREPFFNTCGKIHEEDWLNQDIPSTATSVKLGGKSVRVMASTFVALKSVATPGLGGDCSVGEAMNHNCEAQRNHLDEDVSMWYQAYEATMYPAPVRDAFRTLVQHVGTGPWGAGVWFGDSQVYFLTVWLATSLLGGASLDYYLYDHFCENPANQCFLLGEAGCGDCISTSAVDGAPIDAGRCGSQSLWGVIDHFKGMPVQDLYQALKDVGGPPTQVFDLLAPAMAAPADVPNDDDLAASRGAAPPAWGSSAGAAAAESPRELIVHLSDSAEPIVATTTEPAADKPAADKPASAKRYSFAGYYAAGDVRGACAESAVAMPKTAEEQTALEDAVRRAIEAGDMAGAWPRNTIWLGGRWSGDRWEWDDGEEASRLDWAESQPSGTADQQEEPYLCLVADGRVHDSSAGSPLYKFGVMCQESAGEEASEGPGPLLKVDFFPVPPVDDGFEAACLGGNGLDDGWEYVFNAGRGTRGAACGEAADYWCCKRRAPAGRTSSTSAAADFWQQILTR</sequence>
<keyword evidence="5" id="KW-1185">Reference proteome</keyword>
<dbReference type="SUPFAM" id="SSF56436">
    <property type="entry name" value="C-type lectin-like"/>
    <property type="match status" value="1"/>
</dbReference>